<dbReference type="AlphaFoldDB" id="A0A8H7VRD2"/>
<evidence type="ECO:0000256" key="1">
    <source>
        <dbReference type="SAM" id="MobiDB-lite"/>
    </source>
</evidence>
<dbReference type="Proteomes" id="UP000613177">
    <property type="component" value="Unassembled WGS sequence"/>
</dbReference>
<feature type="compositionally biased region" description="Basic and acidic residues" evidence="1">
    <location>
        <begin position="46"/>
        <end position="57"/>
    </location>
</feature>
<keyword evidence="3" id="KW-1185">Reference proteome</keyword>
<comment type="caution">
    <text evidence="2">The sequence shown here is derived from an EMBL/GenBank/DDBJ whole genome shotgun (WGS) entry which is preliminary data.</text>
</comment>
<evidence type="ECO:0000313" key="3">
    <source>
        <dbReference type="Proteomes" id="UP000613177"/>
    </source>
</evidence>
<reference evidence="2" key="1">
    <citation type="submission" date="2021-01" db="EMBL/GenBank/DDBJ databases">
        <title>Metabolic potential, ecology and presence of endohyphal bacteria is reflected in genomic diversity of Mucoromycotina.</title>
        <authorList>
            <person name="Muszewska A."/>
            <person name="Okrasinska A."/>
            <person name="Steczkiewicz K."/>
            <person name="Drgas O."/>
            <person name="Orlowska M."/>
            <person name="Perlinska-Lenart U."/>
            <person name="Aleksandrzak-Piekarczyk T."/>
            <person name="Szatraj K."/>
            <person name="Zielenkiewicz U."/>
            <person name="Pilsyk S."/>
            <person name="Malc E."/>
            <person name="Mieczkowski P."/>
            <person name="Kruszewska J.S."/>
            <person name="Biernat P."/>
            <person name="Pawlowska J."/>
        </authorList>
    </citation>
    <scope>NUCLEOTIDE SEQUENCE</scope>
    <source>
        <strain evidence="2">WA0000018081</strain>
    </source>
</reference>
<protein>
    <submittedName>
        <fullName evidence="2">Uncharacterized protein</fullName>
    </submittedName>
</protein>
<gene>
    <name evidence="2" type="ORF">INT48_009454</name>
</gene>
<organism evidence="2 3">
    <name type="scientific">Thamnidium elegans</name>
    <dbReference type="NCBI Taxonomy" id="101142"/>
    <lineage>
        <taxon>Eukaryota</taxon>
        <taxon>Fungi</taxon>
        <taxon>Fungi incertae sedis</taxon>
        <taxon>Mucoromycota</taxon>
        <taxon>Mucoromycotina</taxon>
        <taxon>Mucoromycetes</taxon>
        <taxon>Mucorales</taxon>
        <taxon>Mucorineae</taxon>
        <taxon>Mucoraceae</taxon>
        <taxon>Thamnidium</taxon>
    </lineage>
</organism>
<accession>A0A8H7VRD2</accession>
<name>A0A8H7VRD2_9FUNG</name>
<dbReference type="EMBL" id="JAEPRE010000426">
    <property type="protein sequence ID" value="KAG2228532.1"/>
    <property type="molecule type" value="Genomic_DNA"/>
</dbReference>
<proteinExistence type="predicted"/>
<evidence type="ECO:0000313" key="2">
    <source>
        <dbReference type="EMBL" id="KAG2228532.1"/>
    </source>
</evidence>
<feature type="compositionally biased region" description="Acidic residues" evidence="1">
    <location>
        <begin position="36"/>
        <end position="45"/>
    </location>
</feature>
<feature type="region of interest" description="Disordered" evidence="1">
    <location>
        <begin position="1"/>
        <end position="57"/>
    </location>
</feature>
<feature type="compositionally biased region" description="Polar residues" evidence="1">
    <location>
        <begin position="1"/>
        <end position="12"/>
    </location>
</feature>
<sequence>MQTQGRSTQDINSRLGPLQPSFVEVDSDNETIISSGEEDSDDETIEEKTEENQQDSFEKAEDFNFLDLLEIESEKPYDEVSKKKMNNYNAMVMTEEVKADVWEHESRLNSIAEHKARNDELIHRMAENIIKICHMQLPMPQSKSEYGRYLHLRGFYIGNLTGDNKKAGRTLALKNKIRRLDEYECYEWFVGVPEV</sequence>